<dbReference type="PANTHER" id="PTHR35936">
    <property type="entry name" value="MEMBRANE-BOUND LYTIC MUREIN TRANSGLYCOSYLASE F"/>
    <property type="match status" value="1"/>
</dbReference>
<dbReference type="AlphaFoldDB" id="A0A845SCP3"/>
<evidence type="ECO:0000256" key="4">
    <source>
        <dbReference type="RuleBase" id="RU003744"/>
    </source>
</evidence>
<dbReference type="SMART" id="SM00079">
    <property type="entry name" value="PBPe"/>
    <property type="match status" value="1"/>
</dbReference>
<sequence>MPRLFNALMLLTLCSLAASPAVFAGATLDRVNQTKVLRDVLVNDYPPFGFIDDNNQLAGFDVDVARAVAQKLGVRLELSAPGWETIVGGKWRGRWDVCICSMTPNAERAKVLNFPAPYYSSPAVLVVNKDEKNIKAAADLSNKKVGVGIGSTYENYLNKSLVIPGAKPIVFPFDHVQVVPTDETVAFQNLALGAGARLDAVVSDLATANARIAKSDRFRIAGELYAEPNWVATDKGDAQWDQVVADTVNALRADGTLAQISRRWLGEDITRIPQ</sequence>
<dbReference type="EMBL" id="WUBS01000002">
    <property type="protein sequence ID" value="NDL61669.1"/>
    <property type="molecule type" value="Genomic_DNA"/>
</dbReference>
<evidence type="ECO:0000256" key="3">
    <source>
        <dbReference type="ARBA" id="ARBA00022729"/>
    </source>
</evidence>
<dbReference type="Proteomes" id="UP000461443">
    <property type="component" value="Unassembled WGS sequence"/>
</dbReference>
<dbReference type="PROSITE" id="PS01039">
    <property type="entry name" value="SBP_BACTERIAL_3"/>
    <property type="match status" value="1"/>
</dbReference>
<feature type="domain" description="Ionotropic glutamate receptor C-terminal" evidence="7">
    <location>
        <begin position="39"/>
        <end position="267"/>
    </location>
</feature>
<comment type="caution">
    <text evidence="8">The sequence shown here is derived from an EMBL/GenBank/DDBJ whole genome shotgun (WGS) entry which is preliminary data.</text>
</comment>
<reference evidence="8 9" key="2">
    <citation type="submission" date="2020-02" db="EMBL/GenBank/DDBJ databases">
        <title>The new genus of Enterobacteriales.</title>
        <authorList>
            <person name="Kim I.S."/>
        </authorList>
    </citation>
    <scope>NUCLEOTIDE SEQUENCE [LARGE SCALE GENOMIC DNA]</scope>
    <source>
        <strain evidence="8 9">SAP-6</strain>
    </source>
</reference>
<evidence type="ECO:0000256" key="1">
    <source>
        <dbReference type="ARBA" id="ARBA00004196"/>
    </source>
</evidence>
<dbReference type="PANTHER" id="PTHR35936:SF35">
    <property type="entry name" value="L-CYSTINE-BINDING PROTEIN TCYJ"/>
    <property type="match status" value="1"/>
</dbReference>
<reference evidence="8 9" key="1">
    <citation type="submission" date="2019-12" db="EMBL/GenBank/DDBJ databases">
        <authorList>
            <person name="Lee S.D."/>
        </authorList>
    </citation>
    <scope>NUCLEOTIDE SEQUENCE [LARGE SCALE GENOMIC DNA]</scope>
    <source>
        <strain evidence="8 9">SAP-6</strain>
    </source>
</reference>
<dbReference type="RefSeq" id="WP_162364358.1">
    <property type="nucleotide sequence ID" value="NZ_WUBS01000002.1"/>
</dbReference>
<feature type="domain" description="Solute-binding protein family 3/N-terminal" evidence="6">
    <location>
        <begin position="36"/>
        <end position="268"/>
    </location>
</feature>
<evidence type="ECO:0000259" key="7">
    <source>
        <dbReference type="SMART" id="SM00079"/>
    </source>
</evidence>
<feature type="signal peptide" evidence="5">
    <location>
        <begin position="1"/>
        <end position="24"/>
    </location>
</feature>
<dbReference type="GO" id="GO:0015276">
    <property type="term" value="F:ligand-gated monoatomic ion channel activity"/>
    <property type="evidence" value="ECO:0007669"/>
    <property type="project" value="InterPro"/>
</dbReference>
<accession>A0A845SCP3</accession>
<comment type="subcellular location">
    <subcellularLocation>
        <location evidence="1">Cell envelope</location>
    </subcellularLocation>
</comment>
<dbReference type="InterPro" id="IPR001638">
    <property type="entry name" value="Solute-binding_3/MltF_N"/>
</dbReference>
<dbReference type="Gene3D" id="3.40.190.10">
    <property type="entry name" value="Periplasmic binding protein-like II"/>
    <property type="match status" value="2"/>
</dbReference>
<evidence type="ECO:0000313" key="9">
    <source>
        <dbReference type="Proteomes" id="UP000461443"/>
    </source>
</evidence>
<evidence type="ECO:0000313" key="8">
    <source>
        <dbReference type="EMBL" id="NDL61669.1"/>
    </source>
</evidence>
<keyword evidence="3 5" id="KW-0732">Signal</keyword>
<dbReference type="InterPro" id="IPR001320">
    <property type="entry name" value="Iontro_rcpt_C"/>
</dbReference>
<dbReference type="GO" id="GO:0016020">
    <property type="term" value="C:membrane"/>
    <property type="evidence" value="ECO:0007669"/>
    <property type="project" value="InterPro"/>
</dbReference>
<keyword evidence="9" id="KW-1185">Reference proteome</keyword>
<proteinExistence type="inferred from homology"/>
<gene>
    <name evidence="8" type="ORF">GRH90_02675</name>
</gene>
<dbReference type="SUPFAM" id="SSF53850">
    <property type="entry name" value="Periplasmic binding protein-like II"/>
    <property type="match status" value="1"/>
</dbReference>
<protein>
    <submittedName>
        <fullName evidence="8">Transporter substrate-binding domain-containing protein</fullName>
    </submittedName>
</protein>
<comment type="similarity">
    <text evidence="2 4">Belongs to the bacterial solute-binding protein 3 family.</text>
</comment>
<dbReference type="InterPro" id="IPR018313">
    <property type="entry name" value="SBP_3_CS"/>
</dbReference>
<name>A0A845SCP3_9GAMM</name>
<feature type="chain" id="PRO_5032572354" evidence="5">
    <location>
        <begin position="25"/>
        <end position="274"/>
    </location>
</feature>
<dbReference type="SMART" id="SM00062">
    <property type="entry name" value="PBPb"/>
    <property type="match status" value="1"/>
</dbReference>
<evidence type="ECO:0000256" key="5">
    <source>
        <dbReference type="SAM" id="SignalP"/>
    </source>
</evidence>
<evidence type="ECO:0000259" key="6">
    <source>
        <dbReference type="SMART" id="SM00062"/>
    </source>
</evidence>
<organism evidence="8 9">
    <name type="scientific">Acerihabitans arboris</name>
    <dbReference type="NCBI Taxonomy" id="2691583"/>
    <lineage>
        <taxon>Bacteria</taxon>
        <taxon>Pseudomonadati</taxon>
        <taxon>Pseudomonadota</taxon>
        <taxon>Gammaproteobacteria</taxon>
        <taxon>Enterobacterales</taxon>
        <taxon>Pectobacteriaceae</taxon>
        <taxon>Acerihabitans</taxon>
    </lineage>
</organism>
<dbReference type="GO" id="GO:0030288">
    <property type="term" value="C:outer membrane-bounded periplasmic space"/>
    <property type="evidence" value="ECO:0007669"/>
    <property type="project" value="UniProtKB-ARBA"/>
</dbReference>
<evidence type="ECO:0000256" key="2">
    <source>
        <dbReference type="ARBA" id="ARBA00010333"/>
    </source>
</evidence>
<dbReference type="Pfam" id="PF00497">
    <property type="entry name" value="SBP_bac_3"/>
    <property type="match status" value="1"/>
</dbReference>